<proteinExistence type="predicted"/>
<dbReference type="InterPro" id="IPR011009">
    <property type="entry name" value="Kinase-like_dom_sf"/>
</dbReference>
<dbReference type="Gene3D" id="3.90.1200.10">
    <property type="match status" value="1"/>
</dbReference>
<evidence type="ECO:0000313" key="3">
    <source>
        <dbReference type="Proteomes" id="UP001319104"/>
    </source>
</evidence>
<organism evidence="2 3">
    <name type="scientific">Litoribacter ruber</name>
    <dbReference type="NCBI Taxonomy" id="702568"/>
    <lineage>
        <taxon>Bacteria</taxon>
        <taxon>Pseudomonadati</taxon>
        <taxon>Bacteroidota</taxon>
        <taxon>Cytophagia</taxon>
        <taxon>Cytophagales</taxon>
        <taxon>Cyclobacteriaceae</taxon>
        <taxon>Litoribacter</taxon>
    </lineage>
</organism>
<dbReference type="Proteomes" id="UP001319104">
    <property type="component" value="Unassembled WGS sequence"/>
</dbReference>
<accession>A0AAP2G687</accession>
<dbReference type="Pfam" id="PF01636">
    <property type="entry name" value="APH"/>
    <property type="match status" value="1"/>
</dbReference>
<dbReference type="EMBL" id="JAHCMY010000020">
    <property type="protein sequence ID" value="MBS9525801.1"/>
    <property type="molecule type" value="Genomic_DNA"/>
</dbReference>
<evidence type="ECO:0000259" key="1">
    <source>
        <dbReference type="Pfam" id="PF01636"/>
    </source>
</evidence>
<gene>
    <name evidence="2" type="ORF">KI659_17405</name>
</gene>
<sequence length="293" mass="33382">MKIDDIQKLTKSNGLAVKEDLVFNDMGIDFKVVFATAEDGKKWLLRIPRRKDLGEQIEEEKKILELAGKYLSIQVPNWQIANSELVAYPLLEGKPALTFDAQTYEVSWNMDQNNPAYITSLAEALVQLHSIPRSQVEKYGLKITPAENLRKVMADRLELVKSELGLSKKLESRYRKWLDNDPLWPDFTKFIHGDLYAGHVMVNESGEVTGIIDWSTAHIGDISEDFAGHHKVFGEDSLKDLIQEYEKQGGDNWDKLYEHTIERTFAAPLAYGYFAIQTQDPTHLQGAKEQLGK</sequence>
<evidence type="ECO:0000313" key="2">
    <source>
        <dbReference type="EMBL" id="MBS9525801.1"/>
    </source>
</evidence>
<dbReference type="AlphaFoldDB" id="A0AAP2G687"/>
<dbReference type="PANTHER" id="PTHR21310">
    <property type="entry name" value="AMINOGLYCOSIDE PHOSPHOTRANSFERASE-RELATED-RELATED"/>
    <property type="match status" value="1"/>
</dbReference>
<dbReference type="Gene3D" id="3.30.200.20">
    <property type="entry name" value="Phosphorylase Kinase, domain 1"/>
    <property type="match status" value="1"/>
</dbReference>
<dbReference type="CDD" id="cd05152">
    <property type="entry name" value="MPH2"/>
    <property type="match status" value="1"/>
</dbReference>
<keyword evidence="3" id="KW-1185">Reference proteome</keyword>
<dbReference type="PANTHER" id="PTHR21310:SF15">
    <property type="entry name" value="AMINOGLYCOSIDE PHOSPHOTRANSFERASE DOMAIN-CONTAINING PROTEIN"/>
    <property type="match status" value="1"/>
</dbReference>
<dbReference type="InterPro" id="IPR002575">
    <property type="entry name" value="Aminoglycoside_PTrfase"/>
</dbReference>
<dbReference type="SUPFAM" id="SSF56112">
    <property type="entry name" value="Protein kinase-like (PK-like)"/>
    <property type="match status" value="1"/>
</dbReference>
<dbReference type="InterPro" id="IPR051678">
    <property type="entry name" value="AGP_Transferase"/>
</dbReference>
<reference evidence="2 3" key="1">
    <citation type="submission" date="2021-05" db="EMBL/GenBank/DDBJ databases">
        <authorList>
            <person name="Zhang Z.D."/>
            <person name="Osman G."/>
        </authorList>
    </citation>
    <scope>NUCLEOTIDE SEQUENCE [LARGE SCALE GENOMIC DNA]</scope>
    <source>
        <strain evidence="2 3">KCTC 32217</strain>
    </source>
</reference>
<comment type="caution">
    <text evidence="2">The sequence shown here is derived from an EMBL/GenBank/DDBJ whole genome shotgun (WGS) entry which is preliminary data.</text>
</comment>
<dbReference type="RefSeq" id="WP_213946662.1">
    <property type="nucleotide sequence ID" value="NZ_JAHCMY010000020.1"/>
</dbReference>
<protein>
    <submittedName>
        <fullName evidence="2">Macrolide 2'-phosphotransferase</fullName>
    </submittedName>
</protein>
<name>A0AAP2G687_9BACT</name>
<feature type="domain" description="Aminoglycoside phosphotransferase" evidence="1">
    <location>
        <begin position="25"/>
        <end position="258"/>
    </location>
</feature>